<dbReference type="KEGG" id="dat:HRM2_13110"/>
<keyword evidence="2" id="KW-1185">Reference proteome</keyword>
<dbReference type="Proteomes" id="UP000000442">
    <property type="component" value="Chromosome"/>
</dbReference>
<dbReference type="RefSeq" id="WP_015903209.1">
    <property type="nucleotide sequence ID" value="NC_012108.1"/>
</dbReference>
<evidence type="ECO:0000313" key="2">
    <source>
        <dbReference type="Proteomes" id="UP000000442"/>
    </source>
</evidence>
<dbReference type="eggNOG" id="COG3299">
    <property type="taxonomic scope" value="Bacteria"/>
</dbReference>
<accession>C0Q8T2</accession>
<protein>
    <recommendedName>
        <fullName evidence="3">Baseplate protein J-like domain-containing protein</fullName>
    </recommendedName>
</protein>
<dbReference type="HOGENOM" id="CLU_006486_0_0_7"/>
<dbReference type="AlphaFoldDB" id="C0Q8T2"/>
<dbReference type="OrthoDB" id="9762853at2"/>
<proteinExistence type="predicted"/>
<organism evidence="1 2">
    <name type="scientific">Desulforapulum autotrophicum (strain ATCC 43914 / DSM 3382 / VKM B-1955 / HRM2)</name>
    <name type="common">Desulfobacterium autotrophicum</name>
    <dbReference type="NCBI Taxonomy" id="177437"/>
    <lineage>
        <taxon>Bacteria</taxon>
        <taxon>Pseudomonadati</taxon>
        <taxon>Thermodesulfobacteriota</taxon>
        <taxon>Desulfobacteria</taxon>
        <taxon>Desulfobacterales</taxon>
        <taxon>Desulfobacteraceae</taxon>
        <taxon>Desulforapulum</taxon>
    </lineage>
</organism>
<gene>
    <name evidence="1" type="ordered locus">HRM2_13110</name>
</gene>
<dbReference type="EMBL" id="CP001087">
    <property type="protein sequence ID" value="ACN14422.1"/>
    <property type="molecule type" value="Genomic_DNA"/>
</dbReference>
<name>C0Q8T2_DESAH</name>
<sequence length="1204" mass="135183">MKRACKNKHPLIRDGSAQKARLPEALDPENQAFPKIDDRTMADLLAFAHDYAETIQYFNMGNEPAGDWKSFFDSDISFVIARISLKELAPLKTLADRAMGILSTGGSMHQAQVKEAVQTLFDLIFTMAANVDEWYQKSVPGLKFEQELHRIIRAQLKQALTLAVGYFKCADVKNYLSGHPLDTTLVVLEDSRTVLLRPFDPIWYSEKSFKNLVDAIEKDCTIFQDTPSAANGLGLIFETFYNAQAQLIHLAPSFLEETMEKYSSHEPHTALFLTFIKLFEYARTHLNTITQRRLDYFYKQILGFKEKPATPDRVHLLFELARQVNSHTVKAGTLVKAGKDASDKAVIYKIDQELSVNRAKVTSLKTVFIDRDDNHRIYMAAMANSQDGQGAAFESDEPKWKTLGQSQKNLPAPAQTMARADMGFAVAAPVLLLNEGSRDIYITIETKTDLPSNIPVGDKAIKALTIQLSGVKEWIQTIPANVTKEAARELKIKISLDPSDPPVVAYDDKTLGNGFSTPFPVLKVLLKNQNNPNYLYGALKDLLIHRLHLEVHVTGVSNLILQNDDGLNAKFPLGNRPAIGSTFYVGNREVFQKRITFLNLHYQWKDVPASDLGAYYANYFDKASGARVQDLSNTSFKGQYSILLGRTWELLGPQKNLFNDKNASDKTEISFSASDFNSIQNYTPAHTNKDLVRYQSGTERGFIKLQLEQPSMAFGHQAFRDLYTKRIIAYASSPGDANEEKIPNEPYTPLLNSLSLDYHAQETIDCSVKPGIEDPMLVHIHPFGHSTVYDLPDTPSYLLGRFTYGNNNPKETKGELYIGISGLVPRQHLSLLFQMAEGSADPELSKEEVNWSYLSNNQWQEFSSKEILRDATNGLRTSGIILFDVPKAATSDNTRLPPGYHWICVSVQDNTAAVCDTIDIAAQAVEATFEDQENHPSFLATPLATDTISKLKIKQSAIKKVKQPYASLGGKVQEQHREFYTRASERLRHKNRGITAWDYERLVLEHFPGIYKVRCIPHSTYHYTDAQKEIEIPASEFAPGHVALIVIPNLNNQNAVNPLEPRVSLDELDKIKAFLKKMISPFAAQRLTVINPLYEQVQACFGVKFSAMADPGVYKVQLNQAIKQFLSPWAYGSKGNLAFGGKIHRSVILDFVEERSYVDHVVDFKINQIIDSQNQKTDLEQAMPSTARSIIVSHTDHEILPVTI</sequence>
<reference evidence="1 2" key="1">
    <citation type="journal article" date="2009" name="Environ. Microbiol.">
        <title>Genome sequence of Desulfobacterium autotrophicum HRM2, a marine sulfate reducer oxidizing organic carbon completely to carbon dioxide.</title>
        <authorList>
            <person name="Strittmatter A.W."/>
            <person name="Liesegang H."/>
            <person name="Rabus R."/>
            <person name="Decker I."/>
            <person name="Amann J."/>
            <person name="Andres S."/>
            <person name="Henne A."/>
            <person name="Fricke W.F."/>
            <person name="Martinez-Arias R."/>
            <person name="Bartels D."/>
            <person name="Goesmann A."/>
            <person name="Krause L."/>
            <person name="Puehler A."/>
            <person name="Klenk H.P."/>
            <person name="Richter M."/>
            <person name="Schuler M."/>
            <person name="Gloeckner F.O."/>
            <person name="Meyerdierks A."/>
            <person name="Gottschalk G."/>
            <person name="Amann R."/>
        </authorList>
    </citation>
    <scope>NUCLEOTIDE SEQUENCE [LARGE SCALE GENOMIC DNA]</scope>
    <source>
        <strain evidence="2">ATCC 43914 / DSM 3382 / HRM2</strain>
    </source>
</reference>
<evidence type="ECO:0008006" key="3">
    <source>
        <dbReference type="Google" id="ProtNLM"/>
    </source>
</evidence>
<evidence type="ECO:0000313" key="1">
    <source>
        <dbReference type="EMBL" id="ACN14422.1"/>
    </source>
</evidence>
<dbReference type="STRING" id="177437.HRM2_13110"/>